<dbReference type="InterPro" id="IPR009688">
    <property type="entry name" value="FAM210A/B-like_dom"/>
</dbReference>
<dbReference type="PANTHER" id="PTHR21377">
    <property type="entry name" value="PROTEIN FAM210B, MITOCHONDRIAL"/>
    <property type="match status" value="1"/>
</dbReference>
<dbReference type="RefSeq" id="XP_024668031.1">
    <property type="nucleotide sequence ID" value="XM_024814286.1"/>
</dbReference>
<accession>A0A2I2F062</accession>
<protein>
    <recommendedName>
        <fullName evidence="2">DUF1279 domain-containing protein</fullName>
    </recommendedName>
</protein>
<proteinExistence type="predicted"/>
<dbReference type="PANTHER" id="PTHR21377:SF0">
    <property type="entry name" value="PROTEIN FAM210B, MITOCHONDRIAL"/>
    <property type="match status" value="1"/>
</dbReference>
<dbReference type="Proteomes" id="UP000234585">
    <property type="component" value="Unassembled WGS sequence"/>
</dbReference>
<gene>
    <name evidence="3" type="ORF">BDW47DRAFT_112988</name>
</gene>
<reference evidence="3 4" key="1">
    <citation type="submission" date="2017-12" db="EMBL/GenBank/DDBJ databases">
        <authorList>
            <consortium name="DOE Joint Genome Institute"/>
            <person name="Haridas S."/>
            <person name="Kjaerbolling I."/>
            <person name="Vesth T.C."/>
            <person name="Frisvad J.C."/>
            <person name="Nybo J.L."/>
            <person name="Theobald S."/>
            <person name="Kuo A."/>
            <person name="Bowyer P."/>
            <person name="Matsuda Y."/>
            <person name="Mondo S."/>
            <person name="Lyhne E.K."/>
            <person name="Kogle M.E."/>
            <person name="Clum A."/>
            <person name="Lipzen A."/>
            <person name="Salamov A."/>
            <person name="Ngan C.Y."/>
            <person name="Daum C."/>
            <person name="Chiniquy J."/>
            <person name="Barry K."/>
            <person name="LaButti K."/>
            <person name="Simmons B.A."/>
            <person name="Magnuson J.K."/>
            <person name="Mortensen U.H."/>
            <person name="Larsen T.O."/>
            <person name="Grigoriev I.V."/>
            <person name="Baker S.E."/>
            <person name="Andersen M.R."/>
            <person name="Nordberg H.P."/>
            <person name="Cantor M.N."/>
            <person name="Hua S.X."/>
        </authorList>
    </citation>
    <scope>NUCLEOTIDE SEQUENCE [LARGE SCALE GENOMIC DNA]</scope>
    <source>
        <strain evidence="3 4">CBS 102.13</strain>
    </source>
</reference>
<dbReference type="AlphaFoldDB" id="A0A2I2F062"/>
<dbReference type="Pfam" id="PF06916">
    <property type="entry name" value="FAM210A-B_dom"/>
    <property type="match status" value="1"/>
</dbReference>
<dbReference type="InterPro" id="IPR045866">
    <property type="entry name" value="FAM210A/B-like"/>
</dbReference>
<evidence type="ECO:0000313" key="4">
    <source>
        <dbReference type="Proteomes" id="UP000234585"/>
    </source>
</evidence>
<feature type="domain" description="DUF1279" evidence="2">
    <location>
        <begin position="104"/>
        <end position="218"/>
    </location>
</feature>
<name>A0A2I2F062_ASPCN</name>
<dbReference type="GO" id="GO:0005739">
    <property type="term" value="C:mitochondrion"/>
    <property type="evidence" value="ECO:0007669"/>
    <property type="project" value="TreeGrafter"/>
</dbReference>
<evidence type="ECO:0000259" key="2">
    <source>
        <dbReference type="Pfam" id="PF06916"/>
    </source>
</evidence>
<dbReference type="GeneID" id="36521446"/>
<feature type="region of interest" description="Disordered" evidence="1">
    <location>
        <begin position="163"/>
        <end position="187"/>
    </location>
</feature>
<evidence type="ECO:0000313" key="3">
    <source>
        <dbReference type="EMBL" id="PLB34019.1"/>
    </source>
</evidence>
<dbReference type="OrthoDB" id="426386at2759"/>
<organism evidence="3 4">
    <name type="scientific">Aspergillus candidus</name>
    <dbReference type="NCBI Taxonomy" id="41067"/>
    <lineage>
        <taxon>Eukaryota</taxon>
        <taxon>Fungi</taxon>
        <taxon>Dikarya</taxon>
        <taxon>Ascomycota</taxon>
        <taxon>Pezizomycotina</taxon>
        <taxon>Eurotiomycetes</taxon>
        <taxon>Eurotiomycetidae</taxon>
        <taxon>Eurotiales</taxon>
        <taxon>Aspergillaceae</taxon>
        <taxon>Aspergillus</taxon>
        <taxon>Aspergillus subgen. Circumdati</taxon>
    </lineage>
</organism>
<dbReference type="EMBL" id="KZ559188">
    <property type="protein sequence ID" value="PLB34019.1"/>
    <property type="molecule type" value="Genomic_DNA"/>
</dbReference>
<keyword evidence="4" id="KW-1185">Reference proteome</keyword>
<sequence>MHPRHPLLSRWFSQAMQGVRRSPMSTTTTTAAKTPSILQQLSNASRLRQPFSTTATKRTTPHLQSRTLPGRIHLKGNGNFQRRFFFSSRAKNSSQSGSAPSLSQRLKTLSKEYGWSALGVYLLLSAMDFPICFLAVRWLGVERIGRYEHMLVESAKDAMQRVWPRSEEEAASEEAQEQPSKEEQKKGEASLWTQVMLAYAIHKSLIFIRVPLTAAITPKVVKTLRQWGWDIVKGKPKGM</sequence>
<evidence type="ECO:0000256" key="1">
    <source>
        <dbReference type="SAM" id="MobiDB-lite"/>
    </source>
</evidence>
<dbReference type="STRING" id="41067.A0A2I2F062"/>